<gene>
    <name evidence="2" type="ORF">DF220_08945</name>
</gene>
<dbReference type="AlphaFoldDB" id="A0A2U1T238"/>
<dbReference type="InterPro" id="IPR000835">
    <property type="entry name" value="HTH_MarR-typ"/>
</dbReference>
<dbReference type="RefSeq" id="WP_108514616.1">
    <property type="nucleotide sequence ID" value="NZ_CP026951.1"/>
</dbReference>
<dbReference type="Proteomes" id="UP000244978">
    <property type="component" value="Unassembled WGS sequence"/>
</dbReference>
<name>A0A2U1T238_9MICO</name>
<reference evidence="3" key="1">
    <citation type="submission" date="2018-04" db="EMBL/GenBank/DDBJ databases">
        <authorList>
            <person name="Liu S."/>
            <person name="Wang Z."/>
            <person name="Li J."/>
        </authorList>
    </citation>
    <scope>NUCLEOTIDE SEQUENCE [LARGE SCALE GENOMIC DNA]</scope>
    <source>
        <strain evidence="3">S1194</strain>
    </source>
</reference>
<dbReference type="InterPro" id="IPR036388">
    <property type="entry name" value="WH-like_DNA-bd_sf"/>
</dbReference>
<evidence type="ECO:0000259" key="1">
    <source>
        <dbReference type="PROSITE" id="PS50995"/>
    </source>
</evidence>
<accession>A0A2U1T238</accession>
<protein>
    <submittedName>
        <fullName evidence="2">MarR family transcriptional regulator</fullName>
    </submittedName>
</protein>
<dbReference type="EMBL" id="QEEX01000001">
    <property type="protein sequence ID" value="PWB97942.1"/>
    <property type="molecule type" value="Genomic_DNA"/>
</dbReference>
<dbReference type="Pfam" id="PF01047">
    <property type="entry name" value="MarR"/>
    <property type="match status" value="1"/>
</dbReference>
<dbReference type="PANTHER" id="PTHR39515">
    <property type="entry name" value="CONSERVED PROTEIN"/>
    <property type="match status" value="1"/>
</dbReference>
<dbReference type="GO" id="GO:0003700">
    <property type="term" value="F:DNA-binding transcription factor activity"/>
    <property type="evidence" value="ECO:0007669"/>
    <property type="project" value="InterPro"/>
</dbReference>
<dbReference type="PANTHER" id="PTHR39515:SF2">
    <property type="entry name" value="HTH-TYPE TRANSCRIPTIONAL REGULATOR RV0880"/>
    <property type="match status" value="1"/>
</dbReference>
<proteinExistence type="predicted"/>
<dbReference type="InterPro" id="IPR052526">
    <property type="entry name" value="HTH-type_Bedaq_tolerance"/>
</dbReference>
<dbReference type="KEGG" id="salc:C2138_00350"/>
<dbReference type="SUPFAM" id="SSF46785">
    <property type="entry name" value="Winged helix' DNA-binding domain"/>
    <property type="match status" value="1"/>
</dbReference>
<dbReference type="PROSITE" id="PS50995">
    <property type="entry name" value="HTH_MARR_2"/>
    <property type="match status" value="1"/>
</dbReference>
<keyword evidence="3" id="KW-1185">Reference proteome</keyword>
<evidence type="ECO:0000313" key="3">
    <source>
        <dbReference type="Proteomes" id="UP000244978"/>
    </source>
</evidence>
<dbReference type="OrthoDB" id="9804055at2"/>
<feature type="domain" description="HTH marR-type" evidence="1">
    <location>
        <begin position="6"/>
        <end position="138"/>
    </location>
</feature>
<dbReference type="Gene3D" id="1.10.10.10">
    <property type="entry name" value="Winged helix-like DNA-binding domain superfamily/Winged helix DNA-binding domain"/>
    <property type="match status" value="1"/>
</dbReference>
<dbReference type="SMART" id="SM00347">
    <property type="entry name" value="HTH_MARR"/>
    <property type="match status" value="1"/>
</dbReference>
<sequence length="138" mass="15373">MPNHPNPTLRLTIARLARRMRSQRARDDISDGQLAVLFGLLQHGPLSIGELSTRERVTPPSMNRIVNAIEDAGFVSRGSSPDDGRKVIVTLTDAGLEITQETLRRRDAWFAQRLSQLAPEKLAILRAAEPVLRELAEE</sequence>
<dbReference type="InterPro" id="IPR036390">
    <property type="entry name" value="WH_DNA-bd_sf"/>
</dbReference>
<organism evidence="2 3">
    <name type="scientific">Homoserinimonas hongtaonis</name>
    <dbReference type="NCBI Taxonomy" id="2079791"/>
    <lineage>
        <taxon>Bacteria</taxon>
        <taxon>Bacillati</taxon>
        <taxon>Actinomycetota</taxon>
        <taxon>Actinomycetes</taxon>
        <taxon>Micrococcales</taxon>
        <taxon>Microbacteriaceae</taxon>
        <taxon>Homoserinimonas</taxon>
    </lineage>
</organism>
<evidence type="ECO:0000313" key="2">
    <source>
        <dbReference type="EMBL" id="PWB97942.1"/>
    </source>
</evidence>
<comment type="caution">
    <text evidence="2">The sequence shown here is derived from an EMBL/GenBank/DDBJ whole genome shotgun (WGS) entry which is preliminary data.</text>
</comment>